<evidence type="ECO:0000256" key="1">
    <source>
        <dbReference type="ARBA" id="ARBA00004141"/>
    </source>
</evidence>
<dbReference type="AlphaFoldDB" id="A0AAV5RJM7"/>
<proteinExistence type="predicted"/>
<feature type="transmembrane region" description="Helical" evidence="5">
    <location>
        <begin position="162"/>
        <end position="186"/>
    </location>
</feature>
<evidence type="ECO:0000256" key="4">
    <source>
        <dbReference type="ARBA" id="ARBA00023136"/>
    </source>
</evidence>
<feature type="transmembrane region" description="Helical" evidence="5">
    <location>
        <begin position="66"/>
        <end position="89"/>
    </location>
</feature>
<protein>
    <recommendedName>
        <fullName evidence="8">UDP-galactose transporter</fullName>
    </recommendedName>
</protein>
<dbReference type="SUPFAM" id="SSF103481">
    <property type="entry name" value="Multidrug resistance efflux transporter EmrE"/>
    <property type="match status" value="1"/>
</dbReference>
<evidence type="ECO:0000313" key="7">
    <source>
        <dbReference type="Proteomes" id="UP001362899"/>
    </source>
</evidence>
<dbReference type="PIRSF" id="PIRSF005799">
    <property type="entry name" value="UDP-gal_transpt"/>
    <property type="match status" value="1"/>
</dbReference>
<evidence type="ECO:0000256" key="3">
    <source>
        <dbReference type="ARBA" id="ARBA00022989"/>
    </source>
</evidence>
<feature type="transmembrane region" description="Helical" evidence="5">
    <location>
        <begin position="37"/>
        <end position="54"/>
    </location>
</feature>
<evidence type="ECO:0000256" key="5">
    <source>
        <dbReference type="SAM" id="Phobius"/>
    </source>
</evidence>
<evidence type="ECO:0000256" key="2">
    <source>
        <dbReference type="ARBA" id="ARBA00022692"/>
    </source>
</evidence>
<accession>A0AAV5RJM7</accession>
<comment type="caution">
    <text evidence="6">The sequence shown here is derived from an EMBL/GenBank/DDBJ whole genome shotgun (WGS) entry which is preliminary data.</text>
</comment>
<feature type="transmembrane region" description="Helical" evidence="5">
    <location>
        <begin position="304"/>
        <end position="324"/>
    </location>
</feature>
<name>A0AAV5RJM7_STABA</name>
<keyword evidence="7" id="KW-1185">Reference proteome</keyword>
<dbReference type="NCBIfam" id="TIGR00803">
    <property type="entry name" value="nst"/>
    <property type="match status" value="1"/>
</dbReference>
<organism evidence="6 7">
    <name type="scientific">Starmerella bacillaris</name>
    <name type="common">Yeast</name>
    <name type="synonym">Candida zemplinina</name>
    <dbReference type="NCBI Taxonomy" id="1247836"/>
    <lineage>
        <taxon>Eukaryota</taxon>
        <taxon>Fungi</taxon>
        <taxon>Dikarya</taxon>
        <taxon>Ascomycota</taxon>
        <taxon>Saccharomycotina</taxon>
        <taxon>Dipodascomycetes</taxon>
        <taxon>Dipodascales</taxon>
        <taxon>Trichomonascaceae</taxon>
        <taxon>Starmerella</taxon>
    </lineage>
</organism>
<dbReference type="PANTHER" id="PTHR10231">
    <property type="entry name" value="NUCLEOTIDE-SUGAR TRANSMEMBRANE TRANSPORTER"/>
    <property type="match status" value="1"/>
</dbReference>
<evidence type="ECO:0008006" key="8">
    <source>
        <dbReference type="Google" id="ProtNLM"/>
    </source>
</evidence>
<sequence>MSTQSLNDKVEEVRAKDVIAPESLSNKEIHNRKLRRYMSLFVMMLQYSILILTMRQSRMRPPSEQYYASTAVFLNEIIKIVFCLIISFYDIGIKETKNKVFCHDNWKLAIPAILYVIQNNLQYYAATNLDATVFQVTYQLKILTTAFFSVIMLHRNLSRNQWLMLLLLTIGVTMVQLPDTFWASLWSDNEGATPTEPDAAADRTRLLGLAAVFVSCLLSGLAGVYFELVLKKTQSVSLWVRNVQLAFYSIFPALFLGVFVKDGKKIAENGFFYGYTALTWIVIFQQAFGGVLVAIVVKYADNILKNFATSLSIILSAIISFAVWRTNVSFGFAVGASLVIISTYLFGVFEKRN</sequence>
<gene>
    <name evidence="6" type="ORF">DASB73_023650</name>
</gene>
<dbReference type="EMBL" id="BTGC01000005">
    <property type="protein sequence ID" value="GMM51407.1"/>
    <property type="molecule type" value="Genomic_DNA"/>
</dbReference>
<dbReference type="Pfam" id="PF04142">
    <property type="entry name" value="Nuc_sug_transp"/>
    <property type="match status" value="1"/>
</dbReference>
<feature type="transmembrane region" description="Helical" evidence="5">
    <location>
        <begin position="238"/>
        <end position="260"/>
    </location>
</feature>
<dbReference type="GO" id="GO:0015165">
    <property type="term" value="F:pyrimidine nucleotide-sugar transmembrane transporter activity"/>
    <property type="evidence" value="ECO:0007669"/>
    <property type="project" value="InterPro"/>
</dbReference>
<keyword evidence="3 5" id="KW-1133">Transmembrane helix</keyword>
<comment type="subcellular location">
    <subcellularLocation>
        <location evidence="1">Membrane</location>
        <topology evidence="1">Multi-pass membrane protein</topology>
    </subcellularLocation>
</comment>
<reference evidence="6 7" key="1">
    <citation type="journal article" date="2023" name="Elife">
        <title>Identification of key yeast species and microbe-microbe interactions impacting larval growth of Drosophila in the wild.</title>
        <authorList>
            <person name="Mure A."/>
            <person name="Sugiura Y."/>
            <person name="Maeda R."/>
            <person name="Honda K."/>
            <person name="Sakurai N."/>
            <person name="Takahashi Y."/>
            <person name="Watada M."/>
            <person name="Katoh T."/>
            <person name="Gotoh A."/>
            <person name="Gotoh Y."/>
            <person name="Taniguchi I."/>
            <person name="Nakamura K."/>
            <person name="Hayashi T."/>
            <person name="Katayama T."/>
            <person name="Uemura T."/>
            <person name="Hattori Y."/>
        </authorList>
    </citation>
    <scope>NUCLEOTIDE SEQUENCE [LARGE SCALE GENOMIC DNA]</scope>
    <source>
        <strain evidence="6 7">SB-73</strain>
    </source>
</reference>
<feature type="transmembrane region" description="Helical" evidence="5">
    <location>
        <begin position="206"/>
        <end position="226"/>
    </location>
</feature>
<keyword evidence="4 5" id="KW-0472">Membrane</keyword>
<feature type="transmembrane region" description="Helical" evidence="5">
    <location>
        <begin position="330"/>
        <end position="349"/>
    </location>
</feature>
<dbReference type="GO" id="GO:0000139">
    <property type="term" value="C:Golgi membrane"/>
    <property type="evidence" value="ECO:0007669"/>
    <property type="project" value="InterPro"/>
</dbReference>
<evidence type="ECO:0000313" key="6">
    <source>
        <dbReference type="EMBL" id="GMM51407.1"/>
    </source>
</evidence>
<feature type="transmembrane region" description="Helical" evidence="5">
    <location>
        <begin position="272"/>
        <end position="297"/>
    </location>
</feature>
<dbReference type="InterPro" id="IPR007271">
    <property type="entry name" value="Nuc_sug_transpt"/>
</dbReference>
<dbReference type="Proteomes" id="UP001362899">
    <property type="component" value="Unassembled WGS sequence"/>
</dbReference>
<dbReference type="Gene3D" id="1.10.3730.20">
    <property type="match status" value="1"/>
</dbReference>
<dbReference type="InterPro" id="IPR037185">
    <property type="entry name" value="EmrE-like"/>
</dbReference>
<keyword evidence="2 5" id="KW-0812">Transmembrane</keyword>